<dbReference type="InterPro" id="IPR050855">
    <property type="entry name" value="NDM-1-like"/>
</dbReference>
<dbReference type="Proteomes" id="UP000829647">
    <property type="component" value="Chromosome"/>
</dbReference>
<dbReference type="SMART" id="SM00849">
    <property type="entry name" value="Lactamase_B"/>
    <property type="match status" value="1"/>
</dbReference>
<dbReference type="PANTHER" id="PTHR42951:SF17">
    <property type="entry name" value="METALLO-BETA-LACTAMASE DOMAIN-CONTAINING PROTEIN"/>
    <property type="match status" value="1"/>
</dbReference>
<dbReference type="PANTHER" id="PTHR42951">
    <property type="entry name" value="METALLO-BETA-LACTAMASE DOMAIN-CONTAINING"/>
    <property type="match status" value="1"/>
</dbReference>
<gene>
    <name evidence="2" type="primary">bla</name>
    <name evidence="2" type="ORF">MWH26_01600</name>
</gene>
<dbReference type="EMBL" id="CP095848">
    <property type="protein sequence ID" value="UPL49618.1"/>
    <property type="molecule type" value="Genomic_DNA"/>
</dbReference>
<keyword evidence="2" id="KW-0378">Hydrolase</keyword>
<evidence type="ECO:0000313" key="2">
    <source>
        <dbReference type="EMBL" id="UPL49618.1"/>
    </source>
</evidence>
<keyword evidence="3" id="KW-1185">Reference proteome</keyword>
<dbReference type="InterPro" id="IPR001279">
    <property type="entry name" value="Metallo-B-lactamas"/>
</dbReference>
<dbReference type="InterPro" id="IPR036866">
    <property type="entry name" value="RibonucZ/Hydroxyglut_hydro"/>
</dbReference>
<dbReference type="RefSeq" id="WP_247975771.1">
    <property type="nucleotide sequence ID" value="NZ_CP095848.1"/>
</dbReference>
<dbReference type="Gene3D" id="3.60.15.10">
    <property type="entry name" value="Ribonuclease Z/Hydroxyacylglutathione hydrolase-like"/>
    <property type="match status" value="1"/>
</dbReference>
<organism evidence="2 3">
    <name type="scientific">Hymenobacter sublimis</name>
    <dbReference type="NCBI Taxonomy" id="2933777"/>
    <lineage>
        <taxon>Bacteria</taxon>
        <taxon>Pseudomonadati</taxon>
        <taxon>Bacteroidota</taxon>
        <taxon>Cytophagia</taxon>
        <taxon>Cytophagales</taxon>
        <taxon>Hymenobacteraceae</taxon>
        <taxon>Hymenobacter</taxon>
    </lineage>
</organism>
<protein>
    <submittedName>
        <fullName evidence="2">Subclass B3 metallo-beta-lactamase</fullName>
        <ecNumber evidence="2">3.5.2.6</ecNumber>
    </submittedName>
</protein>
<accession>A0ABY4J9X5</accession>
<dbReference type="NCBIfam" id="NF012229">
    <property type="entry name" value="bla_class_B_core"/>
    <property type="match status" value="1"/>
</dbReference>
<sequence>MKSAGNTKNGTGRKRKILAGIAVLLAVGVGFLLSKWKEASDHGGQLPREPFRIAGNLYYVGTRDVTSFLLTGPVGHVLIDGGYPGTAPMILKSIATLGFAIKDVKVLLNSHAHFDHAGGLAALQKASGATLWIHERDADIVATGGATDPTIGPFRILAAVGLLKYPPPRIDHQFKDGAQVQLGPIRLTAHATPGHTPGCTTWAFPVQHGGRELLAVLATDMVLLPTASLVEPESYPGIRADFEHSFRVLRSLPTDIYLTSHARAFSLKRKAQERATAPDPVLPFIDRQGYIEDITKAEAAFRKALKEQQQQ</sequence>
<dbReference type="EC" id="3.5.2.6" evidence="2"/>
<dbReference type="SUPFAM" id="SSF56281">
    <property type="entry name" value="Metallo-hydrolase/oxidoreductase"/>
    <property type="match status" value="1"/>
</dbReference>
<feature type="domain" description="Metallo-beta-lactamase" evidence="1">
    <location>
        <begin position="64"/>
        <end position="261"/>
    </location>
</feature>
<evidence type="ECO:0000313" key="3">
    <source>
        <dbReference type="Proteomes" id="UP000829647"/>
    </source>
</evidence>
<proteinExistence type="predicted"/>
<dbReference type="Pfam" id="PF00753">
    <property type="entry name" value="Lactamase_B"/>
    <property type="match status" value="1"/>
</dbReference>
<dbReference type="NCBIfam" id="NF033105">
    <property type="entry name" value="bla_subclass_B3"/>
    <property type="match status" value="1"/>
</dbReference>
<name>A0ABY4J9X5_9BACT</name>
<dbReference type="GO" id="GO:0008800">
    <property type="term" value="F:beta-lactamase activity"/>
    <property type="evidence" value="ECO:0007669"/>
    <property type="project" value="UniProtKB-EC"/>
</dbReference>
<evidence type="ECO:0000259" key="1">
    <source>
        <dbReference type="SMART" id="SM00849"/>
    </source>
</evidence>
<reference evidence="2 3" key="1">
    <citation type="submission" date="2022-04" db="EMBL/GenBank/DDBJ databases">
        <title>Hymenobacter sp. isolated from the air.</title>
        <authorList>
            <person name="Won M."/>
            <person name="Lee C.-M."/>
            <person name="Woen H.-Y."/>
            <person name="Kwon S.-W."/>
        </authorList>
    </citation>
    <scope>NUCLEOTIDE SEQUENCE [LARGE SCALE GENOMIC DNA]</scope>
    <source>
        <strain evidence="3">5516 S-25</strain>
    </source>
</reference>